<evidence type="ECO:0000313" key="12">
    <source>
        <dbReference type="EMBL" id="CAF0801483.1"/>
    </source>
</evidence>
<feature type="region of interest" description="Disordered" evidence="9">
    <location>
        <begin position="390"/>
        <end position="446"/>
    </location>
</feature>
<dbReference type="GO" id="GO:0005886">
    <property type="term" value="C:plasma membrane"/>
    <property type="evidence" value="ECO:0007669"/>
    <property type="project" value="TreeGrafter"/>
</dbReference>
<keyword evidence="6 10" id="KW-0472">Membrane</keyword>
<protein>
    <recommendedName>
        <fullName evidence="11">Potassium channel domain-containing protein</fullName>
    </recommendedName>
</protein>
<dbReference type="Proteomes" id="UP000681722">
    <property type="component" value="Unassembled WGS sequence"/>
</dbReference>
<feature type="domain" description="Potassium channel" evidence="11">
    <location>
        <begin position="126"/>
        <end position="184"/>
    </location>
</feature>
<feature type="transmembrane region" description="Helical" evidence="10">
    <location>
        <begin position="26"/>
        <end position="52"/>
    </location>
</feature>
<feature type="transmembrane region" description="Helical" evidence="10">
    <location>
        <begin position="331"/>
        <end position="352"/>
    </location>
</feature>
<evidence type="ECO:0000256" key="10">
    <source>
        <dbReference type="SAM" id="Phobius"/>
    </source>
</evidence>
<keyword evidence="4 10" id="KW-1133">Transmembrane helix</keyword>
<accession>A0A813SYB2</accession>
<dbReference type="AlphaFoldDB" id="A0A813SYB2"/>
<dbReference type="GO" id="GO:0022841">
    <property type="term" value="F:potassium ion leak channel activity"/>
    <property type="evidence" value="ECO:0007669"/>
    <property type="project" value="TreeGrafter"/>
</dbReference>
<name>A0A813SYB2_9BILA</name>
<feature type="transmembrane region" description="Helical" evidence="10">
    <location>
        <begin position="301"/>
        <end position="319"/>
    </location>
</feature>
<dbReference type="GO" id="GO:0030322">
    <property type="term" value="P:stabilization of membrane potential"/>
    <property type="evidence" value="ECO:0007669"/>
    <property type="project" value="TreeGrafter"/>
</dbReference>
<keyword evidence="14" id="KW-1185">Reference proteome</keyword>
<feature type="compositionally biased region" description="Polar residues" evidence="9">
    <location>
        <begin position="223"/>
        <end position="246"/>
    </location>
</feature>
<proteinExistence type="inferred from homology"/>
<feature type="transmembrane region" description="Helical" evidence="10">
    <location>
        <begin position="270"/>
        <end position="289"/>
    </location>
</feature>
<evidence type="ECO:0000256" key="8">
    <source>
        <dbReference type="RuleBase" id="RU003857"/>
    </source>
</evidence>
<evidence type="ECO:0000256" key="3">
    <source>
        <dbReference type="ARBA" id="ARBA00022692"/>
    </source>
</evidence>
<dbReference type="GO" id="GO:0015271">
    <property type="term" value="F:outward rectifier potassium channel activity"/>
    <property type="evidence" value="ECO:0007669"/>
    <property type="project" value="TreeGrafter"/>
</dbReference>
<dbReference type="Gene3D" id="1.10.287.70">
    <property type="match status" value="1"/>
</dbReference>
<evidence type="ECO:0000256" key="1">
    <source>
        <dbReference type="ARBA" id="ARBA00004141"/>
    </source>
</evidence>
<feature type="region of interest" description="Disordered" evidence="9">
    <location>
        <begin position="222"/>
        <end position="261"/>
    </location>
</feature>
<dbReference type="Pfam" id="PF07885">
    <property type="entry name" value="Ion_trans_2"/>
    <property type="match status" value="2"/>
</dbReference>
<keyword evidence="2 8" id="KW-0813">Transport</keyword>
<keyword evidence="3 8" id="KW-0812">Transmembrane</keyword>
<comment type="caution">
    <text evidence="12">The sequence shown here is derived from an EMBL/GenBank/DDBJ whole genome shotgun (WGS) entry which is preliminary data.</text>
</comment>
<evidence type="ECO:0000256" key="6">
    <source>
        <dbReference type="ARBA" id="ARBA00023136"/>
    </source>
</evidence>
<organism evidence="12 14">
    <name type="scientific">Didymodactylos carnosus</name>
    <dbReference type="NCBI Taxonomy" id="1234261"/>
    <lineage>
        <taxon>Eukaryota</taxon>
        <taxon>Metazoa</taxon>
        <taxon>Spiralia</taxon>
        <taxon>Gnathifera</taxon>
        <taxon>Rotifera</taxon>
        <taxon>Eurotatoria</taxon>
        <taxon>Bdelloidea</taxon>
        <taxon>Philodinida</taxon>
        <taxon>Philodinidae</taxon>
        <taxon>Didymodactylos</taxon>
    </lineage>
</organism>
<dbReference type="EMBL" id="CAJOBC010000441">
    <property type="protein sequence ID" value="CAF3586509.1"/>
    <property type="molecule type" value="Genomic_DNA"/>
</dbReference>
<sequence length="446" mass="50716">MTNRTAHLYAQPINYSNRNRSWSRAFIQFLFSNLGLVIVVVAYSIGGAFLFILLEQYIELQNCQQGKVGENVSVTNLSETMYNYVVLSGDNQTVMYDQMEDYLANFTTDIYARKDQLRYTGQDCDTVSGWSFPSAMLFTITIITTIGYGHITPVSWEGQITCICYALIGIPIFLLCLANISSVLGDIFRFMYSALLHCCCCVCRSYTRNRRRRRKIRERDGADNQTNNWASNPSEQGWGLSTSGGLKTSAPGEEEEDEEEDAWDRLESRVPFGAVIAIIIGYLCLGAFMFSHFEDWTMTEAVYFCYITLSTIGFGDYVPGLQTGAMSGLRFILGSIYILFGLALLAMCFDLIKEGIVDKFKWFAYKFGIAAIDDEEDLEYDDNNGRQNYEYEQRQQTSAKKREADEPPSYNDGRWSRNLKEKTNEPSKRVVSSPNAPEHNITPEKH</sequence>
<evidence type="ECO:0000256" key="9">
    <source>
        <dbReference type="SAM" id="MobiDB-lite"/>
    </source>
</evidence>
<feature type="compositionally biased region" description="Basic and acidic residues" evidence="9">
    <location>
        <begin position="414"/>
        <end position="428"/>
    </location>
</feature>
<keyword evidence="7 8" id="KW-0407">Ion channel</keyword>
<gene>
    <name evidence="12" type="ORF">GPM918_LOCUS3538</name>
    <name evidence="13" type="ORF">SRO942_LOCUS3538</name>
</gene>
<evidence type="ECO:0000259" key="11">
    <source>
        <dbReference type="Pfam" id="PF07885"/>
    </source>
</evidence>
<dbReference type="OrthoDB" id="297496at2759"/>
<dbReference type="EMBL" id="CAJNOQ010000441">
    <property type="protein sequence ID" value="CAF0801483.1"/>
    <property type="molecule type" value="Genomic_DNA"/>
</dbReference>
<comment type="subcellular location">
    <subcellularLocation>
        <location evidence="1">Membrane</location>
        <topology evidence="1">Multi-pass membrane protein</topology>
    </subcellularLocation>
</comment>
<evidence type="ECO:0000256" key="5">
    <source>
        <dbReference type="ARBA" id="ARBA00023065"/>
    </source>
</evidence>
<dbReference type="InterPro" id="IPR013099">
    <property type="entry name" value="K_chnl_dom"/>
</dbReference>
<evidence type="ECO:0000256" key="2">
    <source>
        <dbReference type="ARBA" id="ARBA00022448"/>
    </source>
</evidence>
<dbReference type="InterPro" id="IPR003280">
    <property type="entry name" value="2pore_dom_K_chnl"/>
</dbReference>
<dbReference type="PRINTS" id="PR01333">
    <property type="entry name" value="2POREKCHANEL"/>
</dbReference>
<feature type="transmembrane region" description="Helical" evidence="10">
    <location>
        <begin position="163"/>
        <end position="184"/>
    </location>
</feature>
<comment type="similarity">
    <text evidence="8">Belongs to the two pore domain potassium channel (TC 1.A.1.8) family.</text>
</comment>
<feature type="compositionally biased region" description="Acidic residues" evidence="9">
    <location>
        <begin position="252"/>
        <end position="261"/>
    </location>
</feature>
<feature type="domain" description="Potassium channel" evidence="11">
    <location>
        <begin position="278"/>
        <end position="352"/>
    </location>
</feature>
<reference evidence="12" key="1">
    <citation type="submission" date="2021-02" db="EMBL/GenBank/DDBJ databases">
        <authorList>
            <person name="Nowell W R."/>
        </authorList>
    </citation>
    <scope>NUCLEOTIDE SEQUENCE</scope>
</reference>
<evidence type="ECO:0000256" key="4">
    <source>
        <dbReference type="ARBA" id="ARBA00022989"/>
    </source>
</evidence>
<keyword evidence="5 8" id="KW-0406">Ion transport</keyword>
<feature type="transmembrane region" description="Helical" evidence="10">
    <location>
        <begin position="190"/>
        <end position="207"/>
    </location>
</feature>
<evidence type="ECO:0000313" key="14">
    <source>
        <dbReference type="Proteomes" id="UP000663829"/>
    </source>
</evidence>
<dbReference type="PANTHER" id="PTHR11003:SF334">
    <property type="entry name" value="FI03418P"/>
    <property type="match status" value="1"/>
</dbReference>
<evidence type="ECO:0000313" key="13">
    <source>
        <dbReference type="EMBL" id="CAF3586509.1"/>
    </source>
</evidence>
<evidence type="ECO:0000256" key="7">
    <source>
        <dbReference type="ARBA" id="ARBA00023303"/>
    </source>
</evidence>
<dbReference type="Proteomes" id="UP000663829">
    <property type="component" value="Unassembled WGS sequence"/>
</dbReference>
<dbReference type="SUPFAM" id="SSF81324">
    <property type="entry name" value="Voltage-gated potassium channels"/>
    <property type="match status" value="2"/>
</dbReference>
<dbReference type="PANTHER" id="PTHR11003">
    <property type="entry name" value="POTASSIUM CHANNEL, SUBFAMILY K"/>
    <property type="match status" value="1"/>
</dbReference>
<feature type="transmembrane region" description="Helical" evidence="10">
    <location>
        <begin position="130"/>
        <end position="151"/>
    </location>
</feature>